<reference evidence="5 6" key="1">
    <citation type="submission" date="2019-03" db="EMBL/GenBank/DDBJ databases">
        <title>Genomic Encyclopedia of Type Strains, Phase III (KMG-III): the genomes of soil and plant-associated and newly described type strains.</title>
        <authorList>
            <person name="Whitman W."/>
        </authorList>
    </citation>
    <scope>NUCLEOTIDE SEQUENCE [LARGE SCALE GENOMIC DNA]</scope>
    <source>
        <strain evidence="5 6">CECT 8283</strain>
    </source>
</reference>
<dbReference type="EMBL" id="SNYH01000001">
    <property type="protein sequence ID" value="TDQ29808.1"/>
    <property type="molecule type" value="Genomic_DNA"/>
</dbReference>
<comment type="caution">
    <text evidence="5">The sequence shown here is derived from an EMBL/GenBank/DDBJ whole genome shotgun (WGS) entry which is preliminary data.</text>
</comment>
<dbReference type="InterPro" id="IPR050280">
    <property type="entry name" value="OMP_Chaperone_SurA"/>
</dbReference>
<evidence type="ECO:0000256" key="1">
    <source>
        <dbReference type="ARBA" id="ARBA00022729"/>
    </source>
</evidence>
<evidence type="ECO:0000313" key="5">
    <source>
        <dbReference type="EMBL" id="TDQ29808.1"/>
    </source>
</evidence>
<dbReference type="PROSITE" id="PS50198">
    <property type="entry name" value="PPIC_PPIASE_2"/>
    <property type="match status" value="2"/>
</dbReference>
<name>A0A4R6TJX6_9FLAO</name>
<gene>
    <name evidence="5" type="ORF">DFQ07_0129</name>
</gene>
<dbReference type="RefSeq" id="WP_243743906.1">
    <property type="nucleotide sequence ID" value="NZ_SNYH01000001.1"/>
</dbReference>
<sequence>MMQFKTKILKNTSIVFTFFLASLTTLNAQNSEQTAKIDGVAVVVGKNIVLDSDIDKFKQEVELRSEGKVKISDCEMLEELMQQKLLAHHAIIDSVTISQSEIDSRVQRSIAFFTNEYGSEEKVVAAYGFNDIEDLKKELGNVQKENLLIEKEQQKITEDIDVTPEEIRVYFKGLQDKKELPEIPAEVQLEQIVLKAEPTKEEEERVLNKLKEIKKEVENGASFKLKAIINSDDPSVAQNGGNMGIITKETGFVKEFKEAAFSLDEGQISEPFKSPFGYHIVYLSKIRGNGREVSHILIQPEISDEKLKETKEEIEKIVADIKEGKITFEEAAKKYSEDEETKNSGGLLVNPYTQETTFELTRMPPDLFARISELKKGDLSDVFYDETREGEKMYKVIFLKDKTENHTADLVKDYVRMQQFALAKKKEEEVTKWTKQKIEETYIKLGNDYKKCTFKKDWKKESK</sequence>
<evidence type="ECO:0000313" key="6">
    <source>
        <dbReference type="Proteomes" id="UP000295390"/>
    </source>
</evidence>
<keyword evidence="2" id="KW-0697">Rotamase</keyword>
<dbReference type="SUPFAM" id="SSF54534">
    <property type="entry name" value="FKBP-like"/>
    <property type="match status" value="2"/>
</dbReference>
<accession>A0A4R6TJX6</accession>
<feature type="domain" description="PpiC" evidence="4">
    <location>
        <begin position="288"/>
        <end position="401"/>
    </location>
</feature>
<protein>
    <submittedName>
        <fullName evidence="5">Periplasmic chaperone for outer membrane proteins SurA</fullName>
    </submittedName>
</protein>
<dbReference type="AlphaFoldDB" id="A0A4R6TJX6"/>
<feature type="signal peptide" evidence="3">
    <location>
        <begin position="1"/>
        <end position="28"/>
    </location>
</feature>
<organism evidence="5 6">
    <name type="scientific">Tenacibaculum caenipelagi</name>
    <dbReference type="NCBI Taxonomy" id="1325435"/>
    <lineage>
        <taxon>Bacteria</taxon>
        <taxon>Pseudomonadati</taxon>
        <taxon>Bacteroidota</taxon>
        <taxon>Flavobacteriia</taxon>
        <taxon>Flavobacteriales</taxon>
        <taxon>Flavobacteriaceae</taxon>
        <taxon>Tenacibaculum</taxon>
    </lineage>
</organism>
<dbReference type="Proteomes" id="UP000295390">
    <property type="component" value="Unassembled WGS sequence"/>
</dbReference>
<keyword evidence="2" id="KW-0413">Isomerase</keyword>
<dbReference type="InterPro" id="IPR000297">
    <property type="entry name" value="PPIase_PpiC"/>
</dbReference>
<dbReference type="PANTHER" id="PTHR47637:SF1">
    <property type="entry name" value="CHAPERONE SURA"/>
    <property type="match status" value="1"/>
</dbReference>
<evidence type="ECO:0000256" key="3">
    <source>
        <dbReference type="SAM" id="SignalP"/>
    </source>
</evidence>
<dbReference type="GO" id="GO:0003755">
    <property type="term" value="F:peptidyl-prolyl cis-trans isomerase activity"/>
    <property type="evidence" value="ECO:0007669"/>
    <property type="project" value="UniProtKB-KW"/>
</dbReference>
<feature type="chain" id="PRO_5020968723" evidence="3">
    <location>
        <begin position="29"/>
        <end position="463"/>
    </location>
</feature>
<dbReference type="Gene3D" id="3.10.50.40">
    <property type="match status" value="2"/>
</dbReference>
<proteinExistence type="predicted"/>
<feature type="domain" description="PpiC" evidence="4">
    <location>
        <begin position="184"/>
        <end position="285"/>
    </location>
</feature>
<evidence type="ECO:0000256" key="2">
    <source>
        <dbReference type="PROSITE-ProRule" id="PRU00278"/>
    </source>
</evidence>
<dbReference type="InterPro" id="IPR027304">
    <property type="entry name" value="Trigger_fact/SurA_dom_sf"/>
</dbReference>
<dbReference type="SUPFAM" id="SSF109998">
    <property type="entry name" value="Triger factor/SurA peptide-binding domain-like"/>
    <property type="match status" value="1"/>
</dbReference>
<evidence type="ECO:0000259" key="4">
    <source>
        <dbReference type="PROSITE" id="PS50198"/>
    </source>
</evidence>
<dbReference type="InterPro" id="IPR046357">
    <property type="entry name" value="PPIase_dom_sf"/>
</dbReference>
<dbReference type="Gene3D" id="1.10.4030.10">
    <property type="entry name" value="Porin chaperone SurA, peptide-binding domain"/>
    <property type="match status" value="1"/>
</dbReference>
<dbReference type="Pfam" id="PF00639">
    <property type="entry name" value="Rotamase"/>
    <property type="match status" value="2"/>
</dbReference>
<dbReference type="PANTHER" id="PTHR47637">
    <property type="entry name" value="CHAPERONE SURA"/>
    <property type="match status" value="1"/>
</dbReference>
<keyword evidence="1 3" id="KW-0732">Signal</keyword>
<keyword evidence="6" id="KW-1185">Reference proteome</keyword>